<proteinExistence type="predicted"/>
<dbReference type="EMBL" id="RKLY01000043">
    <property type="protein sequence ID" value="TGD21208.1"/>
    <property type="molecule type" value="Genomic_DNA"/>
</dbReference>
<organism evidence="2 3">
    <name type="scientific">Companilactobacillus suantsaicola</name>
    <dbReference type="NCBI Taxonomy" id="2487723"/>
    <lineage>
        <taxon>Bacteria</taxon>
        <taxon>Bacillati</taxon>
        <taxon>Bacillota</taxon>
        <taxon>Bacilli</taxon>
        <taxon>Lactobacillales</taxon>
        <taxon>Lactobacillaceae</taxon>
        <taxon>Companilactobacillus</taxon>
    </lineage>
</organism>
<dbReference type="OrthoDB" id="2298693at2"/>
<feature type="transmembrane region" description="Helical" evidence="1">
    <location>
        <begin position="26"/>
        <end position="47"/>
    </location>
</feature>
<name>A0A4Z0JEN7_9LACO</name>
<evidence type="ECO:0000313" key="2">
    <source>
        <dbReference type="EMBL" id="TGD21208.1"/>
    </source>
</evidence>
<accession>A0A4Z0JEN7</accession>
<keyword evidence="1" id="KW-0472">Membrane</keyword>
<keyword evidence="1" id="KW-0812">Transmembrane</keyword>
<keyword evidence="3" id="KW-1185">Reference proteome</keyword>
<sequence length="78" mass="9464">MLPKEICEEIHKYDEESFKVIEKNPWLIPATLAWITIPTAICLHGFWKNRQLKKQLKIEREKTKQLTLTNYHEHNLRH</sequence>
<keyword evidence="1" id="KW-1133">Transmembrane helix</keyword>
<gene>
    <name evidence="2" type="ORF">EGT49_11770</name>
</gene>
<evidence type="ECO:0000313" key="3">
    <source>
        <dbReference type="Proteomes" id="UP000298021"/>
    </source>
</evidence>
<dbReference type="Proteomes" id="UP000298021">
    <property type="component" value="Unassembled WGS sequence"/>
</dbReference>
<dbReference type="AlphaFoldDB" id="A0A4Z0JEN7"/>
<reference evidence="2 3" key="1">
    <citation type="submission" date="2018-10" db="EMBL/GenBank/DDBJ databases">
        <title>Lactobacillus sp. R7 and Lactobacillus sp. R19 isolated from fermented mustard green product of Taiwan.</title>
        <authorList>
            <person name="Lin S.-T."/>
        </authorList>
    </citation>
    <scope>NUCLEOTIDE SEQUENCE [LARGE SCALE GENOMIC DNA]</scope>
    <source>
        <strain evidence="2 3">BCRC 81127</strain>
    </source>
</reference>
<comment type="caution">
    <text evidence="2">The sequence shown here is derived from an EMBL/GenBank/DDBJ whole genome shotgun (WGS) entry which is preliminary data.</text>
</comment>
<evidence type="ECO:0000256" key="1">
    <source>
        <dbReference type="SAM" id="Phobius"/>
    </source>
</evidence>
<protein>
    <submittedName>
        <fullName evidence="2">Transposase</fullName>
    </submittedName>
</protein>
<dbReference type="RefSeq" id="WP_135374511.1">
    <property type="nucleotide sequence ID" value="NZ_RKLY01000043.1"/>
</dbReference>